<evidence type="ECO:0000313" key="3">
    <source>
        <dbReference type="EMBL" id="GEU92426.1"/>
    </source>
</evidence>
<dbReference type="Gene3D" id="2.40.70.10">
    <property type="entry name" value="Acid Proteases"/>
    <property type="match status" value="1"/>
</dbReference>
<proteinExistence type="predicted"/>
<dbReference type="InterPro" id="IPR005162">
    <property type="entry name" value="Retrotrans_gag_dom"/>
</dbReference>
<dbReference type="InterPro" id="IPR021109">
    <property type="entry name" value="Peptidase_aspartic_dom_sf"/>
</dbReference>
<dbReference type="Pfam" id="PF03732">
    <property type="entry name" value="Retrotrans_gag"/>
    <property type="match status" value="1"/>
</dbReference>
<dbReference type="EMBL" id="BKCJ010010626">
    <property type="protein sequence ID" value="GEU92426.1"/>
    <property type="molecule type" value="Genomic_DNA"/>
</dbReference>
<feature type="domain" description="Retrotransposon gag" evidence="1">
    <location>
        <begin position="295"/>
        <end position="372"/>
    </location>
</feature>
<feature type="domain" description="GAG-pre-integrase" evidence="2">
    <location>
        <begin position="29"/>
        <end position="101"/>
    </location>
</feature>
<dbReference type="InterPro" id="IPR025724">
    <property type="entry name" value="GAG-pre-integrase_dom"/>
</dbReference>
<accession>A0A6L2P2B5</accession>
<organism evidence="3">
    <name type="scientific">Tanacetum cinerariifolium</name>
    <name type="common">Dalmatian daisy</name>
    <name type="synonym">Chrysanthemum cinerariifolium</name>
    <dbReference type="NCBI Taxonomy" id="118510"/>
    <lineage>
        <taxon>Eukaryota</taxon>
        <taxon>Viridiplantae</taxon>
        <taxon>Streptophyta</taxon>
        <taxon>Embryophyta</taxon>
        <taxon>Tracheophyta</taxon>
        <taxon>Spermatophyta</taxon>
        <taxon>Magnoliopsida</taxon>
        <taxon>eudicotyledons</taxon>
        <taxon>Gunneridae</taxon>
        <taxon>Pentapetalae</taxon>
        <taxon>asterids</taxon>
        <taxon>campanulids</taxon>
        <taxon>Asterales</taxon>
        <taxon>Asteraceae</taxon>
        <taxon>Asteroideae</taxon>
        <taxon>Anthemideae</taxon>
        <taxon>Anthemidinae</taxon>
        <taxon>Tanacetum</taxon>
    </lineage>
</organism>
<protein>
    <submittedName>
        <fullName evidence="3">Uncharacterized protein</fullName>
    </submittedName>
</protein>
<dbReference type="PANTHER" id="PTHR33067:SF39">
    <property type="entry name" value="TRANSCRIPTION FACTOR INTERACTOR AND REGULATOR CCHC(ZN) FAMILY"/>
    <property type="match status" value="1"/>
</dbReference>
<name>A0A6L2P2B5_TANCI</name>
<gene>
    <name evidence="3" type="ORF">Tci_064404</name>
</gene>
<dbReference type="PANTHER" id="PTHR33067">
    <property type="entry name" value="RNA-DIRECTED DNA POLYMERASE-RELATED"/>
    <property type="match status" value="1"/>
</dbReference>
<sequence length="779" mass="88990">MGIVRFGNDHFAAIIGYGDDLLTGDRESNLYTISIPDMAASSPVYLMSKASSTKSWLCHCRLSYLNFGTINNLTKHDFVDGFLKFKYGKDHLCSACEWGKSKKASHPPKLVQSSHSKLELLHMDLCGPMRVASINGKNTWMAFGRNTCDLGSFGEETDEITDLHQINEEVLLTVRRDGVTGITRCHRDPSGDDVRDLVRVTWMAFGRNTCDLGSFGEETDEITDLHQINEEVLLTERRDGVTGITRCHRDENPIPTLEDYSKPSHEGYRNTIELPIGNNVVPLRFNTIWKRTRLRLFQFSLRDQASNWLKRLPAGSITTREDLTTHFLAQLFPPGRTVKLQRFKNAIFNQHEEINDRITKISGLLKELTTSRTSKKVLMREEAEFLVTKNVKSISLAKGEEERNEKINVATGNDIKKPTRIETGMQAKEVEKKNEAEKEEMTDVPSSQPIAYYLKHSINKKLIEGLVDNRGVQRIFIGERFKNAIFNQHEEINDRITKISGLLKELTTSRTSKKVLMREEAEFLVTKNVKSISLAKGEEERNEKINVATGNDIKKPTRIETGMQAKEVEKKNEAEKEEMTDVPSSQPIAYYLKHSINKKLIEGLVDNRGVQRIFIGASTYMKLTDKRPVKMDIRLSLASHSYIYPLGIAKDILVKVVGHVYPVDFVILDIKEDEKRPFILGTPFLTTAKAVIKFDKGTITLRSGKSKISFYRIPEFLCKIERGVKNDIDPIAPTMTVNTLVLEWEERIKLHLEREMKFDQWKRKNSKVSILILLKWKVK</sequence>
<dbReference type="Pfam" id="PF13976">
    <property type="entry name" value="gag_pre-integrs"/>
    <property type="match status" value="1"/>
</dbReference>
<evidence type="ECO:0000259" key="1">
    <source>
        <dbReference type="Pfam" id="PF03732"/>
    </source>
</evidence>
<reference evidence="3" key="1">
    <citation type="journal article" date="2019" name="Sci. Rep.">
        <title>Draft genome of Tanacetum cinerariifolium, the natural source of mosquito coil.</title>
        <authorList>
            <person name="Yamashiro T."/>
            <person name="Shiraishi A."/>
            <person name="Satake H."/>
            <person name="Nakayama K."/>
        </authorList>
    </citation>
    <scope>NUCLEOTIDE SEQUENCE</scope>
</reference>
<evidence type="ECO:0000259" key="2">
    <source>
        <dbReference type="Pfam" id="PF13976"/>
    </source>
</evidence>
<dbReference type="AlphaFoldDB" id="A0A6L2P2B5"/>
<comment type="caution">
    <text evidence="3">The sequence shown here is derived from an EMBL/GenBank/DDBJ whole genome shotgun (WGS) entry which is preliminary data.</text>
</comment>